<dbReference type="InterPro" id="IPR020846">
    <property type="entry name" value="MFS_dom"/>
</dbReference>
<organism evidence="11 12">
    <name type="scientific">Vibrio stylophorae</name>
    <dbReference type="NCBI Taxonomy" id="659351"/>
    <lineage>
        <taxon>Bacteria</taxon>
        <taxon>Pseudomonadati</taxon>
        <taxon>Pseudomonadota</taxon>
        <taxon>Gammaproteobacteria</taxon>
        <taxon>Vibrionales</taxon>
        <taxon>Vibrionaceae</taxon>
        <taxon>Vibrio</taxon>
    </lineage>
</organism>
<dbReference type="PROSITE" id="PS50850">
    <property type="entry name" value="MFS"/>
    <property type="match status" value="1"/>
</dbReference>
<dbReference type="Pfam" id="PF07690">
    <property type="entry name" value="MFS_1"/>
    <property type="match status" value="1"/>
</dbReference>
<feature type="transmembrane region" description="Helical" evidence="9">
    <location>
        <begin position="125"/>
        <end position="144"/>
    </location>
</feature>
<dbReference type="Proteomes" id="UP000838672">
    <property type="component" value="Unassembled WGS sequence"/>
</dbReference>
<evidence type="ECO:0000313" key="11">
    <source>
        <dbReference type="EMBL" id="CAH0535278.1"/>
    </source>
</evidence>
<evidence type="ECO:0000256" key="4">
    <source>
        <dbReference type="ARBA" id="ARBA00022475"/>
    </source>
</evidence>
<evidence type="ECO:0000256" key="7">
    <source>
        <dbReference type="ARBA" id="ARBA00023136"/>
    </source>
</evidence>
<keyword evidence="3" id="KW-0813">Transport</keyword>
<feature type="transmembrane region" description="Helical" evidence="9">
    <location>
        <begin position="374"/>
        <end position="401"/>
    </location>
</feature>
<evidence type="ECO:0000256" key="6">
    <source>
        <dbReference type="ARBA" id="ARBA00022989"/>
    </source>
</evidence>
<dbReference type="SUPFAM" id="SSF103473">
    <property type="entry name" value="MFS general substrate transporter"/>
    <property type="match status" value="1"/>
</dbReference>
<accession>A0ABN8DZX0</accession>
<feature type="transmembrane region" description="Helical" evidence="9">
    <location>
        <begin position="324"/>
        <end position="342"/>
    </location>
</feature>
<feature type="transmembrane region" description="Helical" evidence="9">
    <location>
        <begin position="97"/>
        <end position="119"/>
    </location>
</feature>
<evidence type="ECO:0000256" key="3">
    <source>
        <dbReference type="ARBA" id="ARBA00022448"/>
    </source>
</evidence>
<feature type="transmembrane region" description="Helical" evidence="9">
    <location>
        <begin position="156"/>
        <end position="177"/>
    </location>
</feature>
<dbReference type="Gene3D" id="1.20.1720.10">
    <property type="entry name" value="Multidrug resistance protein D"/>
    <property type="match status" value="1"/>
</dbReference>
<evidence type="ECO:0000256" key="5">
    <source>
        <dbReference type="ARBA" id="ARBA00022692"/>
    </source>
</evidence>
<evidence type="ECO:0000256" key="2">
    <source>
        <dbReference type="ARBA" id="ARBA00008537"/>
    </source>
</evidence>
<keyword evidence="7 9" id="KW-0472">Membrane</keyword>
<name>A0ABN8DZX0_9VIBR</name>
<keyword evidence="6 9" id="KW-1133">Transmembrane helix</keyword>
<evidence type="ECO:0000256" key="1">
    <source>
        <dbReference type="ARBA" id="ARBA00004651"/>
    </source>
</evidence>
<feature type="transmembrane region" description="Helical" evidence="9">
    <location>
        <begin position="284"/>
        <end position="304"/>
    </location>
</feature>
<comment type="subcellular location">
    <subcellularLocation>
        <location evidence="1">Cell membrane</location>
        <topology evidence="1">Multi-pass membrane protein</topology>
    </subcellularLocation>
</comment>
<comment type="similarity">
    <text evidence="2">Belongs to the major facilitator superfamily. EmrB family.</text>
</comment>
<dbReference type="CDD" id="cd17503">
    <property type="entry name" value="MFS_LmrB_MDR_like"/>
    <property type="match status" value="1"/>
</dbReference>
<feature type="transmembrane region" description="Helical" evidence="9">
    <location>
        <begin position="183"/>
        <end position="205"/>
    </location>
</feature>
<keyword evidence="12" id="KW-1185">Reference proteome</keyword>
<feature type="domain" description="Major facilitator superfamily (MFS) profile" evidence="10">
    <location>
        <begin position="31"/>
        <end position="517"/>
    </location>
</feature>
<dbReference type="InterPro" id="IPR004638">
    <property type="entry name" value="EmrB-like"/>
</dbReference>
<sequence length="524" mass="56996">MAELSQPQHAPQGASSEDASGQLSDRARLLVTIAVMLSAIMVLLDMTIANVALPHMMGALGVTSDQVTWVLTSYSMAEAIFIPLASFLTLKFGVRRLLLISVSGFIITSALCGQADGIVEMVTFRIMQGAFGAAVIPLSQSIMVQIYPENQRGKAMALFSVGVLLGPILGPTLGGIITENMDWRWIFYVNLPIGALCLALLYFFVKLDGRGQTSIDWPLVIAMAIGIGLLQMVLDRGNEESWFESNTILLSAVISACAILFFVARSWITKGDIAPIWLLRDRNLAMSCIVMAGFSMGMFGITQLQPMMLEQLLQYPVDTTGFVMAPRGLTSAIVLLAMARFMDRIDARLLIVIGLALNAFGTFWMTQYSLDINLYWILLPSIIQGAGMGLVFAPLSQLAYATLAPKDTVGGAVVFNLCRTIGGSFGISIVNTYFSRVQQQEWHELGGALSPSNPILQQAAQAQGQQITDPSFLIQIQNLLHQQSTLTAFVYTFGFLLISYLCLIPLLAFFKPKPKGQSQAPMGH</sequence>
<dbReference type="InterPro" id="IPR011701">
    <property type="entry name" value="MFS"/>
</dbReference>
<feature type="transmembrane region" description="Helical" evidence="9">
    <location>
        <begin position="413"/>
        <end position="434"/>
    </location>
</feature>
<feature type="transmembrane region" description="Helical" evidence="9">
    <location>
        <begin position="349"/>
        <end position="368"/>
    </location>
</feature>
<comment type="caution">
    <text evidence="11">The sequence shown here is derived from an EMBL/GenBank/DDBJ whole genome shotgun (WGS) entry which is preliminary data.</text>
</comment>
<feature type="region of interest" description="Disordered" evidence="8">
    <location>
        <begin position="1"/>
        <end position="20"/>
    </location>
</feature>
<dbReference type="EMBL" id="CAKLDI010000002">
    <property type="protein sequence ID" value="CAH0535278.1"/>
    <property type="molecule type" value="Genomic_DNA"/>
</dbReference>
<dbReference type="Gene3D" id="1.20.1250.20">
    <property type="entry name" value="MFS general substrate transporter like domains"/>
    <property type="match status" value="1"/>
</dbReference>
<evidence type="ECO:0000256" key="8">
    <source>
        <dbReference type="SAM" id="MobiDB-lite"/>
    </source>
</evidence>
<proteinExistence type="inferred from homology"/>
<dbReference type="RefSeq" id="WP_290368712.1">
    <property type="nucleotide sequence ID" value="NZ_CAKLDI010000002.1"/>
</dbReference>
<dbReference type="InterPro" id="IPR036259">
    <property type="entry name" value="MFS_trans_sf"/>
</dbReference>
<evidence type="ECO:0000256" key="9">
    <source>
        <dbReference type="SAM" id="Phobius"/>
    </source>
</evidence>
<keyword evidence="4" id="KW-1003">Cell membrane</keyword>
<feature type="transmembrane region" description="Helical" evidence="9">
    <location>
        <begin position="488"/>
        <end position="510"/>
    </location>
</feature>
<evidence type="ECO:0000313" key="12">
    <source>
        <dbReference type="Proteomes" id="UP000838672"/>
    </source>
</evidence>
<dbReference type="PANTHER" id="PTHR42718:SF9">
    <property type="entry name" value="MAJOR FACILITATOR SUPERFAMILY MULTIDRUG TRANSPORTER MFSC"/>
    <property type="match status" value="1"/>
</dbReference>
<protein>
    <submittedName>
        <fullName evidence="11">Fatty acid resistance protein FarB</fullName>
    </submittedName>
</protein>
<dbReference type="NCBIfam" id="TIGR00711">
    <property type="entry name" value="efflux_EmrB"/>
    <property type="match status" value="1"/>
</dbReference>
<keyword evidence="5 9" id="KW-0812">Transmembrane</keyword>
<dbReference type="PANTHER" id="PTHR42718">
    <property type="entry name" value="MAJOR FACILITATOR SUPERFAMILY MULTIDRUG TRANSPORTER MFSC"/>
    <property type="match status" value="1"/>
</dbReference>
<gene>
    <name evidence="11" type="primary">farB</name>
    <name evidence="11" type="ORF">VST7929_02904</name>
</gene>
<feature type="transmembrane region" description="Helical" evidence="9">
    <location>
        <begin position="246"/>
        <end position="264"/>
    </location>
</feature>
<feature type="transmembrane region" description="Helical" evidence="9">
    <location>
        <begin position="29"/>
        <end position="49"/>
    </location>
</feature>
<feature type="transmembrane region" description="Helical" evidence="9">
    <location>
        <begin position="69"/>
        <end position="90"/>
    </location>
</feature>
<evidence type="ECO:0000259" key="10">
    <source>
        <dbReference type="PROSITE" id="PS50850"/>
    </source>
</evidence>
<reference evidence="11" key="1">
    <citation type="submission" date="2021-11" db="EMBL/GenBank/DDBJ databases">
        <authorList>
            <person name="Rodrigo-Torres L."/>
            <person name="Arahal R. D."/>
            <person name="Lucena T."/>
        </authorList>
    </citation>
    <scope>NUCLEOTIDE SEQUENCE</scope>
    <source>
        <strain evidence="11">CECT 7929</strain>
    </source>
</reference>
<feature type="transmembrane region" description="Helical" evidence="9">
    <location>
        <begin position="217"/>
        <end position="234"/>
    </location>
</feature>